<dbReference type="EMBL" id="UINC01134983">
    <property type="protein sequence ID" value="SVD18858.1"/>
    <property type="molecule type" value="Genomic_DNA"/>
</dbReference>
<feature type="non-terminal residue" evidence="2">
    <location>
        <position position="143"/>
    </location>
</feature>
<feature type="transmembrane region" description="Helical" evidence="1">
    <location>
        <begin position="86"/>
        <end position="108"/>
    </location>
</feature>
<gene>
    <name evidence="2" type="ORF">METZ01_LOCUS371712</name>
</gene>
<accession>A0A382TBX8</accession>
<name>A0A382TBX8_9ZZZZ</name>
<feature type="transmembrane region" description="Helical" evidence="1">
    <location>
        <begin position="12"/>
        <end position="29"/>
    </location>
</feature>
<reference evidence="2" key="1">
    <citation type="submission" date="2018-05" db="EMBL/GenBank/DDBJ databases">
        <authorList>
            <person name="Lanie J.A."/>
            <person name="Ng W.-L."/>
            <person name="Kazmierczak K.M."/>
            <person name="Andrzejewski T.M."/>
            <person name="Davidsen T.M."/>
            <person name="Wayne K.J."/>
            <person name="Tettelin H."/>
            <person name="Glass J.I."/>
            <person name="Rusch D."/>
            <person name="Podicherti R."/>
            <person name="Tsui H.-C.T."/>
            <person name="Winkler M.E."/>
        </authorList>
    </citation>
    <scope>NUCLEOTIDE SEQUENCE</scope>
</reference>
<evidence type="ECO:0000313" key="2">
    <source>
        <dbReference type="EMBL" id="SVD18858.1"/>
    </source>
</evidence>
<sequence>MNLFAESNSKKSKISCILVLIFLTSIVYFNSLQGAFQFDDRNLLNKEWLADIDSFNKNVSLISIENRPILLWSFALNNDLNKKNTFGFHLLNLIIHTLVTLLIFVILIRIKNIAFKGYTCDEGKSQKLIDHKITDGLLFPFAT</sequence>
<organism evidence="2">
    <name type="scientific">marine metagenome</name>
    <dbReference type="NCBI Taxonomy" id="408172"/>
    <lineage>
        <taxon>unclassified sequences</taxon>
        <taxon>metagenomes</taxon>
        <taxon>ecological metagenomes</taxon>
    </lineage>
</organism>
<proteinExistence type="predicted"/>
<protein>
    <submittedName>
        <fullName evidence="2">Uncharacterized protein</fullName>
    </submittedName>
</protein>
<keyword evidence="1" id="KW-0812">Transmembrane</keyword>
<evidence type="ECO:0000256" key="1">
    <source>
        <dbReference type="SAM" id="Phobius"/>
    </source>
</evidence>
<keyword evidence="1" id="KW-0472">Membrane</keyword>
<dbReference type="AlphaFoldDB" id="A0A382TBX8"/>
<keyword evidence="1" id="KW-1133">Transmembrane helix</keyword>